<reference evidence="2" key="1">
    <citation type="submission" date="2022-09" db="EMBL/GenBank/DDBJ databases">
        <title>Fusarium specimens isolated from Avocado Roots.</title>
        <authorList>
            <person name="Stajich J."/>
            <person name="Roper C."/>
            <person name="Heimlech-Rivalta G."/>
        </authorList>
    </citation>
    <scope>NUCLEOTIDE SEQUENCE</scope>
    <source>
        <strain evidence="2">CF00136</strain>
    </source>
</reference>
<dbReference type="EMBL" id="JAOQAZ010000022">
    <property type="protein sequence ID" value="KAJ4254372.1"/>
    <property type="molecule type" value="Genomic_DNA"/>
</dbReference>
<protein>
    <recommendedName>
        <fullName evidence="1">F-box domain-containing protein</fullName>
    </recommendedName>
</protein>
<sequence length="364" mass="42974">MDQHSTVTFQQLPFDIHFEVAKHLDYRGILRFASTNRYFHKNLNNPKAILGTSGAKNFIIDRDYHLRKIGHDLFACTNCLQLLPKGKFVRACKFHDIRGLDRFCLDCAAVLKLQPHLQSVTNADRKLEYYFCHNCGQCRTKSERCHGKKLDDDSGEDEVSEALSLCAKPRRQRQGFETFPTHILAKISSFLGFSDILHLRQASRLLNDIVKPNQWTPLQTRYRFVRDKWIKDIQDLDRDMIEKFPCYMCCQIRSKEKFSEKQLTMAENQPETAWKMRCKSCVWRMGRGPMSVTRIEHRRREMCQTCWCIKYARKTCGGCLELYIQGVIDRKTVYLRDEEATRDYQENLYLIDNMFDEQDETEDD</sequence>
<evidence type="ECO:0000313" key="3">
    <source>
        <dbReference type="Proteomes" id="UP001152049"/>
    </source>
</evidence>
<dbReference type="InterPro" id="IPR001810">
    <property type="entry name" value="F-box_dom"/>
</dbReference>
<evidence type="ECO:0000259" key="1">
    <source>
        <dbReference type="PROSITE" id="PS50181"/>
    </source>
</evidence>
<dbReference type="SUPFAM" id="SSF81383">
    <property type="entry name" value="F-box domain"/>
    <property type="match status" value="2"/>
</dbReference>
<dbReference type="PROSITE" id="PS50181">
    <property type="entry name" value="FBOX"/>
    <property type="match status" value="1"/>
</dbReference>
<comment type="caution">
    <text evidence="2">The sequence shown here is derived from an EMBL/GenBank/DDBJ whole genome shotgun (WGS) entry which is preliminary data.</text>
</comment>
<dbReference type="CDD" id="cd09917">
    <property type="entry name" value="F-box_SF"/>
    <property type="match status" value="1"/>
</dbReference>
<dbReference type="Proteomes" id="UP001152049">
    <property type="component" value="Unassembled WGS sequence"/>
</dbReference>
<keyword evidence="3" id="KW-1185">Reference proteome</keyword>
<dbReference type="Pfam" id="PF00646">
    <property type="entry name" value="F-box"/>
    <property type="match status" value="1"/>
</dbReference>
<dbReference type="OrthoDB" id="5060046at2759"/>
<feature type="domain" description="F-box" evidence="1">
    <location>
        <begin position="173"/>
        <end position="218"/>
    </location>
</feature>
<name>A0A9W8VB60_9HYPO</name>
<accession>A0A9W8VB60</accession>
<evidence type="ECO:0000313" key="2">
    <source>
        <dbReference type="EMBL" id="KAJ4254372.1"/>
    </source>
</evidence>
<organism evidence="2 3">
    <name type="scientific">Fusarium torreyae</name>
    <dbReference type="NCBI Taxonomy" id="1237075"/>
    <lineage>
        <taxon>Eukaryota</taxon>
        <taxon>Fungi</taxon>
        <taxon>Dikarya</taxon>
        <taxon>Ascomycota</taxon>
        <taxon>Pezizomycotina</taxon>
        <taxon>Sordariomycetes</taxon>
        <taxon>Hypocreomycetidae</taxon>
        <taxon>Hypocreales</taxon>
        <taxon>Nectriaceae</taxon>
        <taxon>Fusarium</taxon>
    </lineage>
</organism>
<gene>
    <name evidence="2" type="ORF">NW762_009967</name>
</gene>
<dbReference type="AlphaFoldDB" id="A0A9W8VB60"/>
<dbReference type="InterPro" id="IPR036047">
    <property type="entry name" value="F-box-like_dom_sf"/>
</dbReference>
<dbReference type="SMART" id="SM00256">
    <property type="entry name" value="FBOX"/>
    <property type="match status" value="2"/>
</dbReference>
<proteinExistence type="predicted"/>